<dbReference type="InterPro" id="IPR000477">
    <property type="entry name" value="RT_dom"/>
</dbReference>
<accession>A0ABQ8TN08</accession>
<comment type="caution">
    <text evidence="2">The sequence shown here is derived from an EMBL/GenBank/DDBJ whole genome shotgun (WGS) entry which is preliminary data.</text>
</comment>
<protein>
    <recommendedName>
        <fullName evidence="1">Reverse transcriptase domain-containing protein</fullName>
    </recommendedName>
</protein>
<evidence type="ECO:0000313" key="2">
    <source>
        <dbReference type="EMBL" id="KAJ4447501.1"/>
    </source>
</evidence>
<sequence>MVQKLADTIRAKHYITTLIKHILSTNYVQVNDNLTTSKPIKQTIGILQRDPLSPLLFNLSTMDIIKAVRKDKVKVFIYVDEMTILSESLKVTSKKPVTI</sequence>
<name>A0ABQ8TN08_PERAM</name>
<dbReference type="PROSITE" id="PS50878">
    <property type="entry name" value="RT_POL"/>
    <property type="match status" value="1"/>
</dbReference>
<evidence type="ECO:0000313" key="3">
    <source>
        <dbReference type="Proteomes" id="UP001148838"/>
    </source>
</evidence>
<dbReference type="EMBL" id="JAJSOF020000005">
    <property type="protein sequence ID" value="KAJ4447501.1"/>
    <property type="molecule type" value="Genomic_DNA"/>
</dbReference>
<dbReference type="Proteomes" id="UP001148838">
    <property type="component" value="Unassembled WGS sequence"/>
</dbReference>
<dbReference type="Pfam" id="PF00078">
    <property type="entry name" value="RVT_1"/>
    <property type="match status" value="1"/>
</dbReference>
<proteinExistence type="predicted"/>
<gene>
    <name evidence="2" type="ORF">ANN_09508</name>
</gene>
<keyword evidence="3" id="KW-1185">Reference proteome</keyword>
<reference evidence="2 3" key="1">
    <citation type="journal article" date="2022" name="Allergy">
        <title>Genome assembly and annotation of Periplaneta americana reveal a comprehensive cockroach allergen profile.</title>
        <authorList>
            <person name="Wang L."/>
            <person name="Xiong Q."/>
            <person name="Saelim N."/>
            <person name="Wang L."/>
            <person name="Nong W."/>
            <person name="Wan A.T."/>
            <person name="Shi M."/>
            <person name="Liu X."/>
            <person name="Cao Q."/>
            <person name="Hui J.H.L."/>
            <person name="Sookrung N."/>
            <person name="Leung T.F."/>
            <person name="Tungtrongchitr A."/>
            <person name="Tsui S.K.W."/>
        </authorList>
    </citation>
    <scope>NUCLEOTIDE SEQUENCE [LARGE SCALE GENOMIC DNA]</scope>
    <source>
        <strain evidence="2">PWHHKU_190912</strain>
    </source>
</reference>
<feature type="domain" description="Reverse transcriptase" evidence="1">
    <location>
        <begin position="1"/>
        <end position="99"/>
    </location>
</feature>
<organism evidence="2 3">
    <name type="scientific">Periplaneta americana</name>
    <name type="common">American cockroach</name>
    <name type="synonym">Blatta americana</name>
    <dbReference type="NCBI Taxonomy" id="6978"/>
    <lineage>
        <taxon>Eukaryota</taxon>
        <taxon>Metazoa</taxon>
        <taxon>Ecdysozoa</taxon>
        <taxon>Arthropoda</taxon>
        <taxon>Hexapoda</taxon>
        <taxon>Insecta</taxon>
        <taxon>Pterygota</taxon>
        <taxon>Neoptera</taxon>
        <taxon>Polyneoptera</taxon>
        <taxon>Dictyoptera</taxon>
        <taxon>Blattodea</taxon>
        <taxon>Blattoidea</taxon>
        <taxon>Blattidae</taxon>
        <taxon>Blattinae</taxon>
        <taxon>Periplaneta</taxon>
    </lineage>
</organism>
<evidence type="ECO:0000259" key="1">
    <source>
        <dbReference type="PROSITE" id="PS50878"/>
    </source>
</evidence>